<gene>
    <name evidence="2" type="ORF">T4E_12311</name>
</gene>
<organism evidence="2 3">
    <name type="scientific">Trichinella pseudospiralis</name>
    <name type="common">Parasitic roundworm</name>
    <dbReference type="NCBI Taxonomy" id="6337"/>
    <lineage>
        <taxon>Eukaryota</taxon>
        <taxon>Metazoa</taxon>
        <taxon>Ecdysozoa</taxon>
        <taxon>Nematoda</taxon>
        <taxon>Enoplea</taxon>
        <taxon>Dorylaimia</taxon>
        <taxon>Trichinellida</taxon>
        <taxon>Trichinellidae</taxon>
        <taxon>Trichinella</taxon>
    </lineage>
</organism>
<protein>
    <submittedName>
        <fullName evidence="2">Uncharacterized protein</fullName>
    </submittedName>
</protein>
<dbReference type="Proteomes" id="UP000054815">
    <property type="component" value="Unassembled WGS sequence"/>
</dbReference>
<evidence type="ECO:0000256" key="1">
    <source>
        <dbReference type="SAM" id="MobiDB-lite"/>
    </source>
</evidence>
<dbReference type="AlphaFoldDB" id="A0A0V0YDB1"/>
<name>A0A0V0YDB1_TRIPS</name>
<evidence type="ECO:0000313" key="2">
    <source>
        <dbReference type="EMBL" id="KRX97954.1"/>
    </source>
</evidence>
<accession>A0A0V0YDB1</accession>
<evidence type="ECO:0000313" key="3">
    <source>
        <dbReference type="Proteomes" id="UP000054815"/>
    </source>
</evidence>
<comment type="caution">
    <text evidence="2">The sequence shown here is derived from an EMBL/GenBank/DDBJ whole genome shotgun (WGS) entry which is preliminary data.</text>
</comment>
<dbReference type="EMBL" id="JYDU01000026">
    <property type="protein sequence ID" value="KRX97954.1"/>
    <property type="molecule type" value="Genomic_DNA"/>
</dbReference>
<proteinExistence type="predicted"/>
<reference evidence="2 3" key="1">
    <citation type="submission" date="2015-01" db="EMBL/GenBank/DDBJ databases">
        <title>Evolution of Trichinella species and genotypes.</title>
        <authorList>
            <person name="Korhonen P.K."/>
            <person name="Edoardo P."/>
            <person name="Giuseppe L.R."/>
            <person name="Gasser R.B."/>
        </authorList>
    </citation>
    <scope>NUCLEOTIDE SEQUENCE [LARGE SCALE GENOMIC DNA]</scope>
    <source>
        <strain evidence="2">ISS141</strain>
    </source>
</reference>
<sequence>MAYVSELYLVTNCCGSISNAYEGRAYKLKCTGQEELQRFNNLMDVTAGSRQTEPLHGSMPGGSATGMQNGKMAVLEKRSAEEAKYIPQFYDKEAASAEPSQHLDIF</sequence>
<feature type="region of interest" description="Disordered" evidence="1">
    <location>
        <begin position="49"/>
        <end position="68"/>
    </location>
</feature>